<sequence>MQRSGLAATRINTAGRLAAPRPVPSFKPVPFKQEKFLSMKSRTAETYFNTRKQILKRSADAQVQVRKLQQGQNREGNNACCERILLGTPLTPHMADEIDVWNRSLRNLEAMQGFVLTDELIYNAIAKNIRLGAFPYALDWLGKCARERRTPVPTAVLHDVRIFIDFLQSVLPSSNASLTKAHEALLGGAPVMAGATIPTIAEETASAPFRPSEEENVDETGPTQLVNSSPYVRYILKELYMPLWESLSELGLLPLERGEADWEHLIRTTQRNKMVLGLLGRLCCCSCGDAGAFSLYSASSSLSSAPPNTKTDSNIKVVPTALQAYTELLLALLQCAAEAKELHLIIELQLIFCMLFVEATPQGESTQGWRLKKTLWCSTEAEEEILCRFANEFLAAAYYGRLAHQGEMSLQRCARSSSDGVYDAGEQGGVGANSSEDEVCAKNMKWVEHDEDEEQGQTSPSSLSNDTVGVDDSIDSSLLSTSSLVMRRQRAVDEVLTHLLQDEASALTEASMYAALALEDAALIPNDNRMSTSFYSFSGVEVEWTRLHCDVCRRCRLGEKCRS</sequence>
<keyword evidence="2" id="KW-1185">Reference proteome</keyword>
<dbReference type="Proteomes" id="UP000283634">
    <property type="component" value="Unassembled WGS sequence"/>
</dbReference>
<evidence type="ECO:0000313" key="2">
    <source>
        <dbReference type="Proteomes" id="UP000283634"/>
    </source>
</evidence>
<accession>A0A422NT33</accession>
<organism evidence="1 2">
    <name type="scientific">Trypanosoma rangeli</name>
    <dbReference type="NCBI Taxonomy" id="5698"/>
    <lineage>
        <taxon>Eukaryota</taxon>
        <taxon>Discoba</taxon>
        <taxon>Euglenozoa</taxon>
        <taxon>Kinetoplastea</taxon>
        <taxon>Metakinetoplastina</taxon>
        <taxon>Trypanosomatida</taxon>
        <taxon>Trypanosomatidae</taxon>
        <taxon>Trypanosoma</taxon>
        <taxon>Herpetosoma</taxon>
    </lineage>
</organism>
<dbReference type="EMBL" id="MKGL01000062">
    <property type="protein sequence ID" value="RNF08637.1"/>
    <property type="molecule type" value="Genomic_DNA"/>
</dbReference>
<reference evidence="1 2" key="1">
    <citation type="journal article" date="2018" name="BMC Genomics">
        <title>Genomic comparison of Trypanosoma conorhini and Trypanosoma rangeli to Trypanosoma cruzi strains of high and low virulence.</title>
        <authorList>
            <person name="Bradwell K.R."/>
            <person name="Koparde V.N."/>
            <person name="Matveyev A.V."/>
            <person name="Serrano M.G."/>
            <person name="Alves J.M."/>
            <person name="Parikh H."/>
            <person name="Huang B."/>
            <person name="Lee V."/>
            <person name="Espinosa-Alvarez O."/>
            <person name="Ortiz P.A."/>
            <person name="Costa-Martins A.G."/>
            <person name="Teixeira M.M."/>
            <person name="Buck G.A."/>
        </authorList>
    </citation>
    <scope>NUCLEOTIDE SEQUENCE [LARGE SCALE GENOMIC DNA]</scope>
    <source>
        <strain evidence="1 2">AM80</strain>
    </source>
</reference>
<gene>
    <name evidence="1" type="ORF">TraAM80_02663</name>
</gene>
<name>A0A422NT33_TRYRA</name>
<proteinExistence type="predicted"/>
<protein>
    <submittedName>
        <fullName evidence="1">Uncharacterized protein</fullName>
    </submittedName>
</protein>
<dbReference type="RefSeq" id="XP_029240518.1">
    <property type="nucleotide sequence ID" value="XM_029379662.1"/>
</dbReference>
<dbReference type="GeneID" id="40326596"/>
<dbReference type="VEuPathDB" id="TriTrypDB:TRSC58_01407"/>
<dbReference type="OrthoDB" id="273516at2759"/>
<evidence type="ECO:0000313" key="1">
    <source>
        <dbReference type="EMBL" id="RNF08637.1"/>
    </source>
</evidence>
<dbReference type="AlphaFoldDB" id="A0A422NT33"/>
<dbReference type="OMA" id="NNACCER"/>
<comment type="caution">
    <text evidence="1">The sequence shown here is derived from an EMBL/GenBank/DDBJ whole genome shotgun (WGS) entry which is preliminary data.</text>
</comment>